<reference evidence="4 5" key="1">
    <citation type="submission" date="2021-01" db="EMBL/GenBank/DDBJ databases">
        <title>Sequencing the genomes of 1000 actinobacteria strains.</title>
        <authorList>
            <person name="Klenk H.-P."/>
        </authorList>
    </citation>
    <scope>NUCLEOTIDE SEQUENCE [LARGE SCALE GENOMIC DNA]</scope>
    <source>
        <strain evidence="4 5">DSM 18662</strain>
    </source>
</reference>
<feature type="transmembrane region" description="Helical" evidence="3">
    <location>
        <begin position="147"/>
        <end position="168"/>
    </location>
</feature>
<organism evidence="4 5">
    <name type="scientific">Microlunatus panaciterrae</name>
    <dbReference type="NCBI Taxonomy" id="400768"/>
    <lineage>
        <taxon>Bacteria</taxon>
        <taxon>Bacillati</taxon>
        <taxon>Actinomycetota</taxon>
        <taxon>Actinomycetes</taxon>
        <taxon>Propionibacteriales</taxon>
        <taxon>Propionibacteriaceae</taxon>
        <taxon>Microlunatus</taxon>
    </lineage>
</organism>
<name>A0ABS2RHU2_9ACTN</name>
<dbReference type="InterPro" id="IPR043130">
    <property type="entry name" value="CDP-OH_PTrfase_TM_dom"/>
</dbReference>
<sequence>MMTAEAAEATGFVAALDQLRSAQKGSKGAPPYSLYVNRPLGRYLAAAAYQLGMTPNQVTAVSALFTFSAIAELAIFKPTLWTGLLVCLGLVLGYALDSADGQLARLRGGGSTVGEWLDHIIDSAKVSVLHLAVLITAFRHFDLPGEAWLLVPIGFTLVSAVHFFGMILSEQLARVHRAKLGLPAPAKVATTPLRSLLKLPTDYGVLCALFLLLAVPTLFLWVYTALAVASAGYLLLVLVKWYRDMVALDGPRRAA</sequence>
<comment type="caution">
    <text evidence="4">The sequence shown here is derived from an EMBL/GenBank/DDBJ whole genome shotgun (WGS) entry which is preliminary data.</text>
</comment>
<evidence type="ECO:0000256" key="3">
    <source>
        <dbReference type="SAM" id="Phobius"/>
    </source>
</evidence>
<protein>
    <submittedName>
        <fullName evidence="4">Phosphatidylglycerophosphate synthase</fullName>
    </submittedName>
</protein>
<dbReference type="EMBL" id="JAFBCF010000001">
    <property type="protein sequence ID" value="MBM7798527.1"/>
    <property type="molecule type" value="Genomic_DNA"/>
</dbReference>
<feature type="transmembrane region" description="Helical" evidence="3">
    <location>
        <begin position="203"/>
        <end position="236"/>
    </location>
</feature>
<gene>
    <name evidence="4" type="ORF">JOE57_001448</name>
</gene>
<dbReference type="PROSITE" id="PS00379">
    <property type="entry name" value="CDP_ALCOHOL_P_TRANSF"/>
    <property type="match status" value="1"/>
</dbReference>
<dbReference type="Gene3D" id="1.20.120.1760">
    <property type="match status" value="1"/>
</dbReference>
<dbReference type="RefSeq" id="WP_239578872.1">
    <property type="nucleotide sequence ID" value="NZ_BAAAQP010000010.1"/>
</dbReference>
<feature type="transmembrane region" description="Helical" evidence="3">
    <location>
        <begin position="79"/>
        <end position="96"/>
    </location>
</feature>
<dbReference type="Proteomes" id="UP000704762">
    <property type="component" value="Unassembled WGS sequence"/>
</dbReference>
<accession>A0ABS2RHU2</accession>
<dbReference type="InterPro" id="IPR000462">
    <property type="entry name" value="CDP-OH_P_trans"/>
</dbReference>
<evidence type="ECO:0000313" key="4">
    <source>
        <dbReference type="EMBL" id="MBM7798527.1"/>
    </source>
</evidence>
<keyword evidence="3" id="KW-1133">Transmembrane helix</keyword>
<keyword evidence="3" id="KW-0472">Membrane</keyword>
<dbReference type="InterPro" id="IPR048254">
    <property type="entry name" value="CDP_ALCOHOL_P_TRANSF_CS"/>
</dbReference>
<dbReference type="Pfam" id="PF01066">
    <property type="entry name" value="CDP-OH_P_transf"/>
    <property type="match status" value="1"/>
</dbReference>
<keyword evidence="1 2" id="KW-0808">Transferase</keyword>
<evidence type="ECO:0000313" key="5">
    <source>
        <dbReference type="Proteomes" id="UP000704762"/>
    </source>
</evidence>
<comment type="similarity">
    <text evidence="2">Belongs to the CDP-alcohol phosphatidyltransferase class-I family.</text>
</comment>
<evidence type="ECO:0000256" key="2">
    <source>
        <dbReference type="RuleBase" id="RU003750"/>
    </source>
</evidence>
<proteinExistence type="inferred from homology"/>
<evidence type="ECO:0000256" key="1">
    <source>
        <dbReference type="ARBA" id="ARBA00022679"/>
    </source>
</evidence>
<keyword evidence="5" id="KW-1185">Reference proteome</keyword>
<keyword evidence="3" id="KW-0812">Transmembrane</keyword>